<dbReference type="AlphaFoldDB" id="A0A4R7W3X4"/>
<dbReference type="RefSeq" id="WP_208297407.1">
    <property type="nucleotide sequence ID" value="NZ_SOCP01000002.1"/>
</dbReference>
<evidence type="ECO:0000256" key="5">
    <source>
        <dbReference type="ARBA" id="ARBA00023002"/>
    </source>
</evidence>
<keyword evidence="3" id="KW-0479">Metal-binding</keyword>
<dbReference type="InterPro" id="IPR011032">
    <property type="entry name" value="GroES-like_sf"/>
</dbReference>
<dbReference type="InterPro" id="IPR036291">
    <property type="entry name" value="NAD(P)-bd_dom_sf"/>
</dbReference>
<dbReference type="EMBL" id="SOCP01000002">
    <property type="protein sequence ID" value="TDV56307.1"/>
    <property type="molecule type" value="Genomic_DNA"/>
</dbReference>
<protein>
    <submittedName>
        <fullName evidence="8">Threonine dehydrogenase-like Zn-dependent dehydrogenase</fullName>
    </submittedName>
</protein>
<evidence type="ECO:0000259" key="7">
    <source>
        <dbReference type="Pfam" id="PF08240"/>
    </source>
</evidence>
<dbReference type="SUPFAM" id="SSF50129">
    <property type="entry name" value="GroES-like"/>
    <property type="match status" value="1"/>
</dbReference>
<dbReference type="Gene3D" id="3.90.180.10">
    <property type="entry name" value="Medium-chain alcohol dehydrogenases, catalytic domain"/>
    <property type="match status" value="2"/>
</dbReference>
<evidence type="ECO:0000313" key="9">
    <source>
        <dbReference type="Proteomes" id="UP000294927"/>
    </source>
</evidence>
<comment type="similarity">
    <text evidence="2">Belongs to the zinc-containing alcohol dehydrogenase family.</text>
</comment>
<dbReference type="Gene3D" id="3.40.50.720">
    <property type="entry name" value="NAD(P)-binding Rossmann-like Domain"/>
    <property type="match status" value="1"/>
</dbReference>
<dbReference type="Pfam" id="PF08240">
    <property type="entry name" value="ADH_N"/>
    <property type="match status" value="1"/>
</dbReference>
<name>A0A4R7W3X4_9PSEU</name>
<evidence type="ECO:0000256" key="4">
    <source>
        <dbReference type="ARBA" id="ARBA00022833"/>
    </source>
</evidence>
<evidence type="ECO:0000313" key="8">
    <source>
        <dbReference type="EMBL" id="TDV56307.1"/>
    </source>
</evidence>
<organism evidence="8 9">
    <name type="scientific">Actinophytocola oryzae</name>
    <dbReference type="NCBI Taxonomy" id="502181"/>
    <lineage>
        <taxon>Bacteria</taxon>
        <taxon>Bacillati</taxon>
        <taxon>Actinomycetota</taxon>
        <taxon>Actinomycetes</taxon>
        <taxon>Pseudonocardiales</taxon>
        <taxon>Pseudonocardiaceae</taxon>
    </lineage>
</organism>
<dbReference type="PANTHER" id="PTHR43350:SF2">
    <property type="entry name" value="GROES-LIKE ZINC-BINDING ALCOHOL DEHYDROGENASE FAMILY PROTEIN"/>
    <property type="match status" value="1"/>
</dbReference>
<feature type="region of interest" description="Disordered" evidence="6">
    <location>
        <begin position="1"/>
        <end position="20"/>
    </location>
</feature>
<proteinExistence type="inferred from homology"/>
<reference evidence="8 9" key="1">
    <citation type="submission" date="2019-03" db="EMBL/GenBank/DDBJ databases">
        <title>Genomic Encyclopedia of Archaeal and Bacterial Type Strains, Phase II (KMG-II): from individual species to whole genera.</title>
        <authorList>
            <person name="Goeker M."/>
        </authorList>
    </citation>
    <scope>NUCLEOTIDE SEQUENCE [LARGE SCALE GENOMIC DNA]</scope>
    <source>
        <strain evidence="8 9">DSM 45499</strain>
    </source>
</reference>
<evidence type="ECO:0000256" key="6">
    <source>
        <dbReference type="SAM" id="MobiDB-lite"/>
    </source>
</evidence>
<accession>A0A4R7W3X4</accession>
<keyword evidence="5" id="KW-0560">Oxidoreductase</keyword>
<keyword evidence="9" id="KW-1185">Reference proteome</keyword>
<dbReference type="GO" id="GO:0046872">
    <property type="term" value="F:metal ion binding"/>
    <property type="evidence" value="ECO:0007669"/>
    <property type="project" value="UniProtKB-KW"/>
</dbReference>
<dbReference type="InterPro" id="IPR013154">
    <property type="entry name" value="ADH-like_N"/>
</dbReference>
<dbReference type="GO" id="GO:0016491">
    <property type="term" value="F:oxidoreductase activity"/>
    <property type="evidence" value="ECO:0007669"/>
    <property type="project" value="UniProtKB-KW"/>
</dbReference>
<feature type="domain" description="Alcohol dehydrogenase-like N-terminal" evidence="7">
    <location>
        <begin position="25"/>
        <end position="80"/>
    </location>
</feature>
<evidence type="ECO:0000256" key="3">
    <source>
        <dbReference type="ARBA" id="ARBA00022723"/>
    </source>
</evidence>
<comment type="caution">
    <text evidence="8">The sequence shown here is derived from an EMBL/GenBank/DDBJ whole genome shotgun (WGS) entry which is preliminary data.</text>
</comment>
<dbReference type="PANTHER" id="PTHR43350">
    <property type="entry name" value="NAD-DEPENDENT ALCOHOL DEHYDROGENASE"/>
    <property type="match status" value="1"/>
</dbReference>
<dbReference type="SUPFAM" id="SSF51735">
    <property type="entry name" value="NAD(P)-binding Rossmann-fold domains"/>
    <property type="match status" value="1"/>
</dbReference>
<evidence type="ECO:0000256" key="2">
    <source>
        <dbReference type="ARBA" id="ARBA00008072"/>
    </source>
</evidence>
<dbReference type="Proteomes" id="UP000294927">
    <property type="component" value="Unassembled WGS sequence"/>
</dbReference>
<evidence type="ECO:0000256" key="1">
    <source>
        <dbReference type="ARBA" id="ARBA00001947"/>
    </source>
</evidence>
<sequence>MRVELGPAGPVLSHEPARRPPDGPAVLVRIELAGLCRSDLKEVTGARHGVSQFGHEIVGVVTESDVPGLPPGRRVGLDPNVPAVRRGSGFATEMWVAGPVERLVAALPVLPDGLSARRLVFAEPVACVRHCLSVLTMDLGRPLRDLRLAVLGAGTAGVLAAGLAHAGGASVVVGNRGGDRTEFLRERRVLEVPVGPLSELASDGVDAAVITTSFVRPEVLAEALRVVVPGGLVLLYGGTKPGDALAGLDCDLDTVRRTESAVSTRWCGKPVVVAGSYGTVPADFGAAVEALAGIALPVERMITCEVPLAELPGVLREQASGRFLGKTLVLP</sequence>
<gene>
    <name evidence="8" type="ORF">CLV71_102373</name>
</gene>
<keyword evidence="4" id="KW-0862">Zinc</keyword>
<comment type="cofactor">
    <cofactor evidence="1">
        <name>Zn(2+)</name>
        <dbReference type="ChEBI" id="CHEBI:29105"/>
    </cofactor>
</comment>